<evidence type="ECO:0000256" key="2">
    <source>
        <dbReference type="ARBA" id="ARBA00022475"/>
    </source>
</evidence>
<protein>
    <submittedName>
        <fullName evidence="7">Cobalt/nickel transport system permease protein</fullName>
    </submittedName>
</protein>
<organism evidence="7 8">
    <name type="scientific">Thermaerobacillus caldiproteolyticus</name>
    <dbReference type="NCBI Taxonomy" id="247480"/>
    <lineage>
        <taxon>Bacteria</taxon>
        <taxon>Bacillati</taxon>
        <taxon>Bacillota</taxon>
        <taxon>Bacilli</taxon>
        <taxon>Bacillales</taxon>
        <taxon>Anoxybacillaceae</taxon>
        <taxon>Thermaerobacillus</taxon>
    </lineage>
</organism>
<dbReference type="NCBIfam" id="TIGR02454">
    <property type="entry name" value="ECF_T_CbiQ"/>
    <property type="match status" value="1"/>
</dbReference>
<dbReference type="GO" id="GO:0043190">
    <property type="term" value="C:ATP-binding cassette (ABC) transporter complex"/>
    <property type="evidence" value="ECO:0007669"/>
    <property type="project" value="InterPro"/>
</dbReference>
<keyword evidence="8" id="KW-1185">Reference proteome</keyword>
<sequence length="243" mass="28060">MNRFDTIAYNNRLRKVPPEQKVFFSFLLLLIVMLGNRDMQTVIIIWLAVWIVWYARVSWQVYVKALLLVSAFLCVSLPLLIVSIDHSFHISVNSSNISLVITLCFRSIAAWSCLFFLLVTTPFTEFLYTLKRMKVPSIIIELLFLTYRFVFVFARAADELHVAMKARSGGNHWRHAAMLIFQLIQKTWLYYEALSFALRARSFSGEITYVQKEGDVLCKRYLFEAIIGVVMIVLLGVIGGELL</sequence>
<feature type="transmembrane region" description="Helical" evidence="6">
    <location>
        <begin position="221"/>
        <end position="240"/>
    </location>
</feature>
<keyword evidence="2" id="KW-1003">Cell membrane</keyword>
<dbReference type="Proteomes" id="UP000523087">
    <property type="component" value="Unassembled WGS sequence"/>
</dbReference>
<gene>
    <name evidence="7" type="ORF">HNR31_002712</name>
</gene>
<dbReference type="InterPro" id="IPR012809">
    <property type="entry name" value="ECF_CbiQ"/>
</dbReference>
<dbReference type="AlphaFoldDB" id="A0A7W0BZD3"/>
<evidence type="ECO:0000256" key="5">
    <source>
        <dbReference type="ARBA" id="ARBA00023136"/>
    </source>
</evidence>
<comment type="caution">
    <text evidence="7">The sequence shown here is derived from an EMBL/GenBank/DDBJ whole genome shotgun (WGS) entry which is preliminary data.</text>
</comment>
<accession>A0A7W0BZD3</accession>
<feature type="transmembrane region" description="Helical" evidence="6">
    <location>
        <begin position="61"/>
        <end position="84"/>
    </location>
</feature>
<dbReference type="EMBL" id="JACDUT010000008">
    <property type="protein sequence ID" value="MBA2875918.1"/>
    <property type="molecule type" value="Genomic_DNA"/>
</dbReference>
<keyword evidence="4 6" id="KW-1133">Transmembrane helix</keyword>
<evidence type="ECO:0000313" key="8">
    <source>
        <dbReference type="Proteomes" id="UP000523087"/>
    </source>
</evidence>
<dbReference type="InterPro" id="IPR003339">
    <property type="entry name" value="ABC/ECF_trnsptr_transmembrane"/>
</dbReference>
<dbReference type="InterPro" id="IPR052770">
    <property type="entry name" value="Cobalt_transport_CbiQ"/>
</dbReference>
<dbReference type="GO" id="GO:0006824">
    <property type="term" value="P:cobalt ion transport"/>
    <property type="evidence" value="ECO:0007669"/>
    <property type="project" value="InterPro"/>
</dbReference>
<keyword evidence="5 6" id="KW-0472">Membrane</keyword>
<comment type="subcellular location">
    <subcellularLocation>
        <location evidence="1">Cell membrane</location>
        <topology evidence="1">Multi-pass membrane protein</topology>
    </subcellularLocation>
</comment>
<proteinExistence type="predicted"/>
<dbReference type="PANTHER" id="PTHR43723">
    <property type="entry name" value="COBALT TRANSPORT PROTEIN CBIQ"/>
    <property type="match status" value="1"/>
</dbReference>
<reference evidence="7 8" key="1">
    <citation type="submission" date="2020-07" db="EMBL/GenBank/DDBJ databases">
        <title>Genomic Encyclopedia of Type Strains, Phase IV (KMG-IV): sequencing the most valuable type-strain genomes for metagenomic binning, comparative biology and taxonomic classification.</title>
        <authorList>
            <person name="Goeker M."/>
        </authorList>
    </citation>
    <scope>NUCLEOTIDE SEQUENCE [LARGE SCALE GENOMIC DNA]</scope>
    <source>
        <strain evidence="7 8">DSM 15730</strain>
    </source>
</reference>
<evidence type="ECO:0000256" key="1">
    <source>
        <dbReference type="ARBA" id="ARBA00004651"/>
    </source>
</evidence>
<dbReference type="Pfam" id="PF02361">
    <property type="entry name" value="CbiQ"/>
    <property type="match status" value="1"/>
</dbReference>
<feature type="transmembrane region" description="Helical" evidence="6">
    <location>
        <begin position="22"/>
        <end position="55"/>
    </location>
</feature>
<evidence type="ECO:0000256" key="4">
    <source>
        <dbReference type="ARBA" id="ARBA00022989"/>
    </source>
</evidence>
<evidence type="ECO:0000256" key="6">
    <source>
        <dbReference type="SAM" id="Phobius"/>
    </source>
</evidence>
<dbReference type="CDD" id="cd16914">
    <property type="entry name" value="EcfT"/>
    <property type="match status" value="1"/>
</dbReference>
<dbReference type="RefSeq" id="WP_233414590.1">
    <property type="nucleotide sequence ID" value="NZ_JACDUT010000008.1"/>
</dbReference>
<name>A0A7W0BZD3_9BACL</name>
<evidence type="ECO:0000313" key="7">
    <source>
        <dbReference type="EMBL" id="MBA2875918.1"/>
    </source>
</evidence>
<keyword evidence="3 6" id="KW-0812">Transmembrane</keyword>
<evidence type="ECO:0000256" key="3">
    <source>
        <dbReference type="ARBA" id="ARBA00022692"/>
    </source>
</evidence>
<dbReference type="PANTHER" id="PTHR43723:SF1">
    <property type="entry name" value="COBALT TRANSPORT PROTEIN CBIQ"/>
    <property type="match status" value="1"/>
</dbReference>